<evidence type="ECO:0000259" key="1">
    <source>
        <dbReference type="Pfam" id="PF20442"/>
    </source>
</evidence>
<keyword evidence="2" id="KW-0645">Protease</keyword>
<keyword evidence="3" id="KW-1185">Reference proteome</keyword>
<dbReference type="InterPro" id="IPR046838">
    <property type="entry name" value="BrxL_N"/>
</dbReference>
<dbReference type="Proteomes" id="UP000594121">
    <property type="component" value="Chromosome"/>
</dbReference>
<dbReference type="GO" id="GO:0008233">
    <property type="term" value="F:peptidase activity"/>
    <property type="evidence" value="ECO:0007669"/>
    <property type="project" value="UniProtKB-KW"/>
</dbReference>
<dbReference type="GO" id="GO:0006508">
    <property type="term" value="P:proteolysis"/>
    <property type="evidence" value="ECO:0007669"/>
    <property type="project" value="UniProtKB-KW"/>
</dbReference>
<sequence length="477" mass="54741">MSSDLFAKIRRYFGDYATDKNIASVVELSKLPRFVAEYLATYFSHKYPGDWERRLREFVSEYYYDVGEKELLKSRLVEDKVVRILDELRVWVELGSGEYRGIIRALDVSDAVVPREIANAYPITMVTGAWGLLTLVYDPSKIPRNRRGEALASPIIVSEFKPLQTASADLNVLREARQYFTFEEWVDVLVNTLGLNHEIYSLRQKLLILSRLIPLVEENVNLMEFGPRATGKTYTYRNVSAYTRIIAGGLISPAALIYNLRTGMPGEIAVRDCVVFDEISRVRFQNPDEMMAKLKDYMESSQFERGRQKGSSGCSLVFMGNVEVEKRPEGYVPVEDLTYELPKFMRESAFIDRIHGVLPGWEIPKIGRSKAFLSKGYGIASDYFSEAMHTMRKISYATEIEKYVELQGSITVRDEKSVKKTVSALLKLLFPDEAFDKKELKQVVEIAVEMRQRVRDWLHKLSPEEFPLNTLSFSIRG</sequence>
<dbReference type="Pfam" id="PF13337">
    <property type="entry name" value="BrxL_ATPase"/>
    <property type="match status" value="1"/>
</dbReference>
<accession>A0A7L9FJF3</accession>
<organism evidence="2 3">
    <name type="scientific">Infirmifilum lucidum</name>
    <dbReference type="NCBI Taxonomy" id="2776706"/>
    <lineage>
        <taxon>Archaea</taxon>
        <taxon>Thermoproteota</taxon>
        <taxon>Thermoprotei</taxon>
        <taxon>Thermofilales</taxon>
        <taxon>Thermofilaceae</taxon>
        <taxon>Infirmifilum</taxon>
    </lineage>
</organism>
<reference evidence="2 3" key="1">
    <citation type="submission" date="2020-10" db="EMBL/GenBank/DDBJ databases">
        <title>Thermofilum lucidum 3507LT sp. nov. a novel member of Thermofilaceae family isolated from Chile hot spring, and proposal of description order Thermofilales.</title>
        <authorList>
            <person name="Zayulina K.S."/>
            <person name="Elcheninov A.G."/>
            <person name="Toshchakov S.V."/>
            <person name="Kublanov I.V."/>
        </authorList>
    </citation>
    <scope>NUCLEOTIDE SEQUENCE [LARGE SCALE GENOMIC DNA]</scope>
    <source>
        <strain evidence="2 3">3507LT</strain>
    </source>
</reference>
<proteinExistence type="predicted"/>
<dbReference type="Pfam" id="PF20442">
    <property type="entry name" value="BrxL_N"/>
    <property type="match status" value="1"/>
</dbReference>
<dbReference type="NCBIfam" id="TIGR02688">
    <property type="entry name" value="BREX system Lon protease-like protein BrxL"/>
    <property type="match status" value="1"/>
</dbReference>
<protein>
    <submittedName>
        <fullName evidence="2">BREX system Lon protease-like protein BrxL</fullName>
    </submittedName>
</protein>
<keyword evidence="2" id="KW-0378">Hydrolase</keyword>
<dbReference type="KEGG" id="thel:IG193_00730"/>
<dbReference type="AlphaFoldDB" id="A0A7L9FJF3"/>
<dbReference type="RefSeq" id="WP_192818998.1">
    <property type="nucleotide sequence ID" value="NZ_CP062310.1"/>
</dbReference>
<feature type="domain" description="BREX system Lon protease-like BrxL N-terminal" evidence="1">
    <location>
        <begin position="12"/>
        <end position="137"/>
    </location>
</feature>
<evidence type="ECO:0000313" key="3">
    <source>
        <dbReference type="Proteomes" id="UP000594121"/>
    </source>
</evidence>
<dbReference type="EMBL" id="CP062310">
    <property type="protein sequence ID" value="QOJ79026.1"/>
    <property type="molecule type" value="Genomic_DNA"/>
</dbReference>
<dbReference type="GeneID" id="59148376"/>
<evidence type="ECO:0000313" key="2">
    <source>
        <dbReference type="EMBL" id="QOJ79026.1"/>
    </source>
</evidence>
<name>A0A7L9FJF3_9CREN</name>
<gene>
    <name evidence="2" type="primary">brxL</name>
    <name evidence="2" type="ORF">IG193_00730</name>
</gene>
<dbReference type="InParanoid" id="A0A7L9FJF3"/>
<dbReference type="InterPro" id="IPR014061">
    <property type="entry name" value="BrxL-like"/>
</dbReference>